<evidence type="ECO:0000313" key="1">
    <source>
        <dbReference type="EMBL" id="CAI9159865.1"/>
    </source>
</evidence>
<dbReference type="EMBL" id="OX459955">
    <property type="protein sequence ID" value="CAI9159865.1"/>
    <property type="molecule type" value="Genomic_DNA"/>
</dbReference>
<reference evidence="1" key="1">
    <citation type="submission" date="2023-04" db="EMBL/GenBank/DDBJ databases">
        <authorList>
            <consortium name="ELIXIR-Norway"/>
        </authorList>
    </citation>
    <scope>NUCLEOTIDE SEQUENCE [LARGE SCALE GENOMIC DNA]</scope>
</reference>
<keyword evidence="2" id="KW-1185">Reference proteome</keyword>
<protein>
    <submittedName>
        <fullName evidence="1">Uncharacterized protein</fullName>
    </submittedName>
</protein>
<dbReference type="Proteomes" id="UP001176941">
    <property type="component" value="Chromosome 19"/>
</dbReference>
<name>A0ABN8YE78_RANTA</name>
<evidence type="ECO:0000313" key="2">
    <source>
        <dbReference type="Proteomes" id="UP001176941"/>
    </source>
</evidence>
<accession>A0ABN8YE78</accession>
<sequence length="119" mass="12027">MELEGKKTRPGVDGSVSWTLYGAHLNCANPQVLPRSGLSLPGPGSPPRRAMAESVQFAAVSPGPSKQQHGSARGMLTWTPRAAALGAPAPGALRVSSQCGGAAGNRGSVTLVAPAQLMT</sequence>
<gene>
    <name evidence="1" type="ORF">MRATA1EN1_LOCUS8827</name>
</gene>
<proteinExistence type="predicted"/>
<organism evidence="1 2">
    <name type="scientific">Rangifer tarandus platyrhynchus</name>
    <name type="common">Svalbard reindeer</name>
    <dbReference type="NCBI Taxonomy" id="3082113"/>
    <lineage>
        <taxon>Eukaryota</taxon>
        <taxon>Metazoa</taxon>
        <taxon>Chordata</taxon>
        <taxon>Craniata</taxon>
        <taxon>Vertebrata</taxon>
        <taxon>Euteleostomi</taxon>
        <taxon>Mammalia</taxon>
        <taxon>Eutheria</taxon>
        <taxon>Laurasiatheria</taxon>
        <taxon>Artiodactyla</taxon>
        <taxon>Ruminantia</taxon>
        <taxon>Pecora</taxon>
        <taxon>Cervidae</taxon>
        <taxon>Odocoileinae</taxon>
        <taxon>Rangifer</taxon>
    </lineage>
</organism>